<dbReference type="Proteomes" id="UP000027644">
    <property type="component" value="Unassembled WGS sequence"/>
</dbReference>
<name>A0A074V575_9NEIS</name>
<evidence type="ECO:0000313" key="2">
    <source>
        <dbReference type="EMBL" id="KEQ00588.1"/>
    </source>
</evidence>
<keyword evidence="1" id="KW-0732">Signal</keyword>
<dbReference type="AlphaFoldDB" id="A0A074V575"/>
<feature type="signal peptide" evidence="1">
    <location>
        <begin position="1"/>
        <end position="25"/>
    </location>
</feature>
<organism evidence="2 3">
    <name type="scientific">Snodgrassella alvi SCGC AB-598-J21</name>
    <dbReference type="NCBI Taxonomy" id="1385367"/>
    <lineage>
        <taxon>Bacteria</taxon>
        <taxon>Pseudomonadati</taxon>
        <taxon>Pseudomonadota</taxon>
        <taxon>Betaproteobacteria</taxon>
        <taxon>Neisseriales</taxon>
        <taxon>Neisseriaceae</taxon>
        <taxon>Snodgrassella</taxon>
    </lineage>
</organism>
<dbReference type="EMBL" id="AVQL01000448">
    <property type="protein sequence ID" value="KEQ00588.1"/>
    <property type="molecule type" value="Genomic_DNA"/>
</dbReference>
<protein>
    <submittedName>
        <fullName evidence="2">Uncharacterized protein</fullName>
    </submittedName>
</protein>
<accession>A0A074V575</accession>
<sequence length="162" mass="17812">MRGNVYSMIMSFLLAGSLCACSHSAAVTANSSAQVFNQSATPVAYQLADNYFIKNTVTGLVPRHISSSVEFARYFGMAATMGKNGKPTPIDFAAHDVIVYDAGIVQKQLEITPLTLNYAQDKLILDVRIRSGARQSYQMHPFILLIVPKNLPDKVEFKLLQP</sequence>
<evidence type="ECO:0000313" key="3">
    <source>
        <dbReference type="Proteomes" id="UP000027644"/>
    </source>
</evidence>
<feature type="chain" id="PRO_5001700461" evidence="1">
    <location>
        <begin position="26"/>
        <end position="162"/>
    </location>
</feature>
<gene>
    <name evidence="2" type="ORF">SASC598J21_016100</name>
</gene>
<dbReference type="PROSITE" id="PS51257">
    <property type="entry name" value="PROKAR_LIPOPROTEIN"/>
    <property type="match status" value="1"/>
</dbReference>
<reference evidence="2 3" key="1">
    <citation type="journal article" date="2014" name="PLoS Genet.">
        <title>Hidden diversity in honey bee gut symbionts detected by single-cell genomics.</title>
        <authorList>
            <person name="Engel P."/>
            <person name="Stepanauskas R."/>
            <person name="Moran N."/>
        </authorList>
    </citation>
    <scope>NUCLEOTIDE SEQUENCE [LARGE SCALE GENOMIC DNA]</scope>
    <source>
        <strain evidence="2 3">SCGC AB-598-J21</strain>
    </source>
</reference>
<proteinExistence type="predicted"/>
<comment type="caution">
    <text evidence="2">The sequence shown here is derived from an EMBL/GenBank/DDBJ whole genome shotgun (WGS) entry which is preliminary data.</text>
</comment>
<evidence type="ECO:0000256" key="1">
    <source>
        <dbReference type="SAM" id="SignalP"/>
    </source>
</evidence>